<evidence type="ECO:0000256" key="1">
    <source>
        <dbReference type="ARBA" id="ARBA00022729"/>
    </source>
</evidence>
<comment type="caution">
    <text evidence="3">The sequence shown here is derived from an EMBL/GenBank/DDBJ whole genome shotgun (WGS) entry which is preliminary data.</text>
</comment>
<dbReference type="Proteomes" id="UP001369082">
    <property type="component" value="Unassembled WGS sequence"/>
</dbReference>
<organism evidence="3 4">
    <name type="scientific">Psychromonas aquatilis</name>
    <dbReference type="NCBI Taxonomy" id="2005072"/>
    <lineage>
        <taxon>Bacteria</taxon>
        <taxon>Pseudomonadati</taxon>
        <taxon>Pseudomonadota</taxon>
        <taxon>Gammaproteobacteria</taxon>
        <taxon>Alteromonadales</taxon>
        <taxon>Psychromonadaceae</taxon>
        <taxon>Psychromonas</taxon>
    </lineage>
</organism>
<dbReference type="PANTHER" id="PTHR31284:SF10">
    <property type="entry name" value="ACID PHOSPHATASE-LIKE PROTEIN"/>
    <property type="match status" value="1"/>
</dbReference>
<dbReference type="PANTHER" id="PTHR31284">
    <property type="entry name" value="ACID PHOSPHATASE-LIKE PROTEIN"/>
    <property type="match status" value="1"/>
</dbReference>
<evidence type="ECO:0000313" key="4">
    <source>
        <dbReference type="Proteomes" id="UP001369082"/>
    </source>
</evidence>
<dbReference type="InterPro" id="IPR036412">
    <property type="entry name" value="HAD-like_sf"/>
</dbReference>
<feature type="chain" id="PRO_5045177185" evidence="2">
    <location>
        <begin position="22"/>
        <end position="252"/>
    </location>
</feature>
<keyword evidence="1 2" id="KW-0732">Signal</keyword>
<dbReference type="CDD" id="cd07534">
    <property type="entry name" value="HAD_CAP"/>
    <property type="match status" value="1"/>
</dbReference>
<sequence length="252" mass="28889">MKKIATSLLLALPLVSPLSFAESDNAFCQPKEYKMALRYQQQSAEVMALQLQAYQFATYRITQILAEHKSDKTPAVVLDLDETVIDNSPLLVRDVNNCHDFSTWDTWSDWEKNGHPTLIPGAKDFVNFIDQKGIKIFYISDRFQENKDATLKTLNALGLPQVSKDNVLLYTKMKETRRESVRQQNFDIVMLMGDSLADFAAEFKNKESTDYQRDLVKLKAEHFGKDWIVFPNASYGTWSNAELKAWNETTAK</sequence>
<dbReference type="InterPro" id="IPR005519">
    <property type="entry name" value="Acid_phosphat_B-like"/>
</dbReference>
<protein>
    <submittedName>
        <fullName evidence="3">5'-nucleotidase, lipoprotein e(P4) family</fullName>
    </submittedName>
</protein>
<dbReference type="SUPFAM" id="SSF56784">
    <property type="entry name" value="HAD-like"/>
    <property type="match status" value="1"/>
</dbReference>
<dbReference type="SFLD" id="SFLDG01125">
    <property type="entry name" value="C1.1:_Acid_Phosphatase_Like"/>
    <property type="match status" value="1"/>
</dbReference>
<name>A0ABU9GUD8_9GAMM</name>
<dbReference type="SFLD" id="SFLDS00003">
    <property type="entry name" value="Haloacid_Dehalogenase"/>
    <property type="match status" value="1"/>
</dbReference>
<accession>A0ABU9GUD8</accession>
<dbReference type="NCBIfam" id="TIGR01533">
    <property type="entry name" value="lipo_e_P4"/>
    <property type="match status" value="1"/>
</dbReference>
<dbReference type="PIRSF" id="PIRSF019271">
    <property type="entry name" value="Acid_Ptase_C"/>
    <property type="match status" value="1"/>
</dbReference>
<dbReference type="InterPro" id="IPR023214">
    <property type="entry name" value="HAD_sf"/>
</dbReference>
<evidence type="ECO:0000313" key="3">
    <source>
        <dbReference type="EMBL" id="MEL0630861.1"/>
    </source>
</evidence>
<proteinExistence type="predicted"/>
<keyword evidence="4" id="KW-1185">Reference proteome</keyword>
<dbReference type="Gene3D" id="3.40.50.1000">
    <property type="entry name" value="HAD superfamily/HAD-like"/>
    <property type="match status" value="1"/>
</dbReference>
<dbReference type="Pfam" id="PF03767">
    <property type="entry name" value="Acid_phosphat_B"/>
    <property type="match status" value="1"/>
</dbReference>
<evidence type="ECO:0000256" key="2">
    <source>
        <dbReference type="SAM" id="SignalP"/>
    </source>
</evidence>
<keyword evidence="3" id="KW-0449">Lipoprotein</keyword>
<feature type="signal peptide" evidence="2">
    <location>
        <begin position="1"/>
        <end position="21"/>
    </location>
</feature>
<reference evidence="3 4" key="1">
    <citation type="submission" date="2024-02" db="EMBL/GenBank/DDBJ databases">
        <title>Bacteria isolated from the canopy kelp, Nereocystis luetkeana.</title>
        <authorList>
            <person name="Pfister C.A."/>
            <person name="Younker I.T."/>
            <person name="Light S.H."/>
        </authorList>
    </citation>
    <scope>NUCLEOTIDE SEQUENCE [LARGE SCALE GENOMIC DNA]</scope>
    <source>
        <strain evidence="3 4">TI.1.05</strain>
    </source>
</reference>
<dbReference type="InterPro" id="IPR006423">
    <property type="entry name" value="Lipo_e_P4"/>
</dbReference>
<gene>
    <name evidence="3" type="ORF">V6256_14750</name>
</gene>
<dbReference type="EMBL" id="JBAKAZ010000103">
    <property type="protein sequence ID" value="MEL0630861.1"/>
    <property type="molecule type" value="Genomic_DNA"/>
</dbReference>
<dbReference type="RefSeq" id="WP_341599036.1">
    <property type="nucleotide sequence ID" value="NZ_JBAKAZ010000103.1"/>
</dbReference>